<evidence type="ECO:0000256" key="4">
    <source>
        <dbReference type="ARBA" id="ARBA00023274"/>
    </source>
</evidence>
<comment type="function">
    <text evidence="5">This is one of the proteins that binds to the 5S RNA in the ribosome where it forms part of the central protuberance.</text>
</comment>
<keyword evidence="1 5" id="KW-0699">rRNA-binding</keyword>
<dbReference type="PANTHER" id="PTHR33284:SF1">
    <property type="entry name" value="RIBOSOMAL PROTEIN L25_GLN-TRNA SYNTHETASE, ANTI-CODON-BINDING DOMAIN-CONTAINING PROTEIN"/>
    <property type="match status" value="1"/>
</dbReference>
<evidence type="ECO:0000256" key="3">
    <source>
        <dbReference type="ARBA" id="ARBA00022980"/>
    </source>
</evidence>
<dbReference type="GO" id="GO:0008097">
    <property type="term" value="F:5S rRNA binding"/>
    <property type="evidence" value="ECO:0007669"/>
    <property type="project" value="InterPro"/>
</dbReference>
<dbReference type="InterPro" id="IPR029751">
    <property type="entry name" value="Ribosomal_L25_dom"/>
</dbReference>
<comment type="similarity">
    <text evidence="5">Belongs to the bacterial ribosomal protein bL25 family.</text>
</comment>
<dbReference type="PANTHER" id="PTHR33284">
    <property type="entry name" value="RIBOSOMAL PROTEIN L25/GLN-TRNA SYNTHETASE, ANTI-CODON-BINDING DOMAIN-CONTAINING PROTEIN"/>
    <property type="match status" value="1"/>
</dbReference>
<name>A0A4D6YC28_9GAMM</name>
<evidence type="ECO:0000256" key="1">
    <source>
        <dbReference type="ARBA" id="ARBA00022730"/>
    </source>
</evidence>
<proteinExistence type="inferred from homology"/>
<keyword evidence="2 5" id="KW-0694">RNA-binding</keyword>
<evidence type="ECO:0000256" key="5">
    <source>
        <dbReference type="HAMAP-Rule" id="MF_01336"/>
    </source>
</evidence>
<dbReference type="RefSeq" id="WP_158353202.1">
    <property type="nucleotide sequence ID" value="NZ_CP034852.1"/>
</dbReference>
<dbReference type="EMBL" id="CP034852">
    <property type="protein sequence ID" value="QCI26662.1"/>
    <property type="molecule type" value="Genomic_DNA"/>
</dbReference>
<accession>A0A4D6YC28</accession>
<dbReference type="NCBIfam" id="NF004612">
    <property type="entry name" value="PRK05943.1"/>
    <property type="match status" value="1"/>
</dbReference>
<dbReference type="Proteomes" id="UP000298782">
    <property type="component" value="Chromosome"/>
</dbReference>
<gene>
    <name evidence="5" type="primary">rplY</name>
    <name evidence="7" type="ORF">D9V80_00570</name>
</gene>
<protein>
    <recommendedName>
        <fullName evidence="5">Large ribosomal subunit protein bL25</fullName>
    </recommendedName>
</protein>
<keyword evidence="3 5" id="KW-0689">Ribosomal protein</keyword>
<dbReference type="GO" id="GO:0006412">
    <property type="term" value="P:translation"/>
    <property type="evidence" value="ECO:0007669"/>
    <property type="project" value="UniProtKB-UniRule"/>
</dbReference>
<keyword evidence="4 5" id="KW-0687">Ribonucleoprotein</keyword>
<reference evidence="7 8" key="1">
    <citation type="submission" date="2018-12" db="EMBL/GenBank/DDBJ databases">
        <authorList>
            <person name="Chong R.A."/>
        </authorList>
    </citation>
    <scope>NUCLEOTIDE SEQUENCE [LARGE SCALE GENOMIC DNA]</scope>
    <source>
        <strain evidence="7 8">Tca</strain>
    </source>
</reference>
<evidence type="ECO:0000259" key="6">
    <source>
        <dbReference type="Pfam" id="PF01386"/>
    </source>
</evidence>
<dbReference type="AlphaFoldDB" id="A0A4D6YC28"/>
<dbReference type="Pfam" id="PF01386">
    <property type="entry name" value="Ribosomal_L25p"/>
    <property type="match status" value="1"/>
</dbReference>
<dbReference type="HAMAP" id="MF_01336">
    <property type="entry name" value="Ribosomal_bL25"/>
    <property type="match status" value="1"/>
</dbReference>
<reference evidence="7 8" key="2">
    <citation type="submission" date="2019-05" db="EMBL/GenBank/DDBJ databases">
        <title>Genome evolution of the obligate endosymbiont Buchnera aphidicola.</title>
        <authorList>
            <person name="Moran N.A."/>
        </authorList>
    </citation>
    <scope>NUCLEOTIDE SEQUENCE [LARGE SCALE GENOMIC DNA]</scope>
    <source>
        <strain evidence="7 8">Tca</strain>
    </source>
</reference>
<dbReference type="InterPro" id="IPR020930">
    <property type="entry name" value="Ribosomal_uL5_bac-type"/>
</dbReference>
<evidence type="ECO:0000313" key="7">
    <source>
        <dbReference type="EMBL" id="QCI26662.1"/>
    </source>
</evidence>
<dbReference type="CDD" id="cd00495">
    <property type="entry name" value="Ribosomal_L25_TL5_CTC"/>
    <property type="match status" value="1"/>
</dbReference>
<dbReference type="InterPro" id="IPR020055">
    <property type="entry name" value="Ribosomal_bL25_short"/>
</dbReference>
<dbReference type="GO" id="GO:0022625">
    <property type="term" value="C:cytosolic large ribosomal subunit"/>
    <property type="evidence" value="ECO:0007669"/>
    <property type="project" value="TreeGrafter"/>
</dbReference>
<feature type="domain" description="Large ribosomal subunit protein bL25 L25" evidence="6">
    <location>
        <begin position="6"/>
        <end position="92"/>
    </location>
</feature>
<dbReference type="InterPro" id="IPR020056">
    <property type="entry name" value="Rbsml_bL25/Gln-tRNA_synth_N"/>
</dbReference>
<dbReference type="InterPro" id="IPR011035">
    <property type="entry name" value="Ribosomal_bL25/Gln-tRNA_synth"/>
</dbReference>
<organism evidence="7 8">
    <name type="scientific">Buchnera aphidicola</name>
    <name type="common">Thelaxes californica</name>
    <dbReference type="NCBI Taxonomy" id="1315998"/>
    <lineage>
        <taxon>Bacteria</taxon>
        <taxon>Pseudomonadati</taxon>
        <taxon>Pseudomonadota</taxon>
        <taxon>Gammaproteobacteria</taxon>
        <taxon>Enterobacterales</taxon>
        <taxon>Erwiniaceae</taxon>
        <taxon>Buchnera</taxon>
    </lineage>
</organism>
<dbReference type="OrthoDB" id="9806411at2"/>
<dbReference type="Gene3D" id="2.40.240.10">
    <property type="entry name" value="Ribosomal Protein L25, Chain P"/>
    <property type="match status" value="1"/>
</dbReference>
<evidence type="ECO:0000256" key="2">
    <source>
        <dbReference type="ARBA" id="ARBA00022884"/>
    </source>
</evidence>
<dbReference type="SUPFAM" id="SSF50715">
    <property type="entry name" value="Ribosomal protein L25-like"/>
    <property type="match status" value="1"/>
</dbReference>
<keyword evidence="8" id="KW-1185">Reference proteome</keyword>
<comment type="subunit">
    <text evidence="5">Part of the 50S ribosomal subunit; part of the 5S rRNA/L5/L18/L25 subcomplex. Contacts the 5S rRNA. Binds to the 5S rRNA independently of L5 and L18.</text>
</comment>
<sequence>MLVIFAEKRIKIGKSSSRFLRNQNKIPAIIYGKKIIPVYISINQNIFSKVENTLHFDKNNINLNIDNIINYVVKIKEVQRHPFKKKLLHIDFLLK</sequence>
<dbReference type="GO" id="GO:0003735">
    <property type="term" value="F:structural constituent of ribosome"/>
    <property type="evidence" value="ECO:0007669"/>
    <property type="project" value="InterPro"/>
</dbReference>
<evidence type="ECO:0000313" key="8">
    <source>
        <dbReference type="Proteomes" id="UP000298782"/>
    </source>
</evidence>